<comment type="similarity">
    <text evidence="1">Belongs to the AccD/PCCB family.</text>
</comment>
<evidence type="ECO:0000256" key="2">
    <source>
        <dbReference type="ARBA" id="ARBA00046317"/>
    </source>
</evidence>
<dbReference type="InterPro" id="IPR034733">
    <property type="entry name" value="AcCoA_carboxyl_beta"/>
</dbReference>
<dbReference type="PANTHER" id="PTHR22855">
    <property type="entry name" value="ACETYL, PROPIONYL, PYRUVATE, AND GLUTACONYL CARBOXYLASE-RELATED"/>
    <property type="match status" value="1"/>
</dbReference>
<dbReference type="HOGENOM" id="CLU_018822_0_1_6"/>
<dbReference type="Pfam" id="PF01039">
    <property type="entry name" value="Carboxyl_trans"/>
    <property type="match status" value="1"/>
</dbReference>
<dbReference type="SUPFAM" id="SSF52096">
    <property type="entry name" value="ClpP/crotonase"/>
    <property type="match status" value="2"/>
</dbReference>
<dbReference type="InterPro" id="IPR045190">
    <property type="entry name" value="MCCB/AccD1-like"/>
</dbReference>
<dbReference type="InterPro" id="IPR011763">
    <property type="entry name" value="COA_CT_C"/>
</dbReference>
<evidence type="ECO:0000256" key="1">
    <source>
        <dbReference type="ARBA" id="ARBA00006102"/>
    </source>
</evidence>
<name>A0A0E2Z107_9GAMM</name>
<proteinExistence type="inferred from homology"/>
<feature type="domain" description="CoA carboxyltransferase C-terminal" evidence="4">
    <location>
        <begin position="281"/>
        <end position="527"/>
    </location>
</feature>
<protein>
    <submittedName>
        <fullName evidence="5">Methylcrotonoyl-CoA carboxylase</fullName>
    </submittedName>
</protein>
<dbReference type="PROSITE" id="PS50989">
    <property type="entry name" value="COA_CT_CTER"/>
    <property type="match status" value="1"/>
</dbReference>
<dbReference type="GO" id="GO:1905202">
    <property type="term" value="C:methylcrotonoyl-CoA carboxylase complex"/>
    <property type="evidence" value="ECO:0007669"/>
    <property type="project" value="TreeGrafter"/>
</dbReference>
<accession>A0A0E2Z107</accession>
<dbReference type="Proteomes" id="UP000028839">
    <property type="component" value="Unassembled WGS sequence"/>
</dbReference>
<gene>
    <name evidence="5" type="ORF">IB75_10065</name>
</gene>
<reference evidence="5 6" key="1">
    <citation type="submission" date="2014-07" db="EMBL/GenBank/DDBJ databases">
        <title>Comparative analysis of Nitrosococcus oceani genome inventories of strains from Pacific and Atlantic gyres.</title>
        <authorList>
            <person name="Lim C.K."/>
            <person name="Wang L."/>
            <person name="Sayavedra-Soto L.A."/>
            <person name="Klotz M.G."/>
        </authorList>
    </citation>
    <scope>NUCLEOTIDE SEQUENCE [LARGE SCALE GENOMIC DNA]</scope>
    <source>
        <strain evidence="5 6">C-27</strain>
    </source>
</reference>
<dbReference type="PROSITE" id="PS50980">
    <property type="entry name" value="COA_CT_NTER"/>
    <property type="match status" value="1"/>
</dbReference>
<dbReference type="GO" id="GO:0004485">
    <property type="term" value="F:methylcrotonoyl-CoA carboxylase activity"/>
    <property type="evidence" value="ECO:0007669"/>
    <property type="project" value="TreeGrafter"/>
</dbReference>
<dbReference type="InterPro" id="IPR011762">
    <property type="entry name" value="COA_CT_N"/>
</dbReference>
<evidence type="ECO:0000313" key="5">
    <source>
        <dbReference type="EMBL" id="KFI19159.1"/>
    </source>
</evidence>
<sequence length="535" mass="58164">MAIIKTKLDPSSPEFAKNDSHLRSLVKDLQAHLERVVEGGSAAAREKHLKRGKLLPRERVAALLDRGSPFLELSALAAYGMYEVELPGAGIITGIGQIHGREVMVIASDATVKGGTYYPMTVKKHLRAQEIAAENHLPCLYLVDSGGAYLPMQDQVFPDRDHFGRIFYYQARMSAQGIPQIAVVMGSCTAGGAYVPAMADETIIVKNQGTIFLGGPPLVRAATGEQVEAEELGGGEVHCRISGVGDHLVASDSEAMARARAIIAQLHPHQTRAFQPEPVAEPRYPPEEIYGLIPRDSRYQYPVHEVIARLVDGSDFYEFKALYGKTLVCGFARIQGYPVGIVANNGILFSQSALKGAHFIQLCTQRGIPLVFLQNITGFMIGKQYEHGGIAKDGAKMVHAVACANVPKFTVIMGGSFGAGNYAMCGRAYSPRLLWLWPNARISVMGGETAAEVLGILKAEGIQARGESLSEAEEKVFKEEIRQQYERQGHPYFATARLWDDGIIDPAETRGVLGLGLQAAANAPIEETRYGVFRM</sequence>
<dbReference type="AlphaFoldDB" id="A0A0E2Z107"/>
<dbReference type="FunFam" id="3.90.226.10:FF:000007">
    <property type="entry name" value="Methylcrotonoyl-CoA carboxylase subunit beta"/>
    <property type="match status" value="1"/>
</dbReference>
<dbReference type="FunFam" id="3.90.226.10:FF:000004">
    <property type="entry name" value="Methylcrotonoyl-CoA carboxylase beta chain"/>
    <property type="match status" value="1"/>
</dbReference>
<dbReference type="EMBL" id="JPGN01000061">
    <property type="protein sequence ID" value="KFI19159.1"/>
    <property type="molecule type" value="Genomic_DNA"/>
</dbReference>
<dbReference type="GO" id="GO:0006552">
    <property type="term" value="P:L-leucine catabolic process"/>
    <property type="evidence" value="ECO:0007669"/>
    <property type="project" value="TreeGrafter"/>
</dbReference>
<organism evidence="5 6">
    <name type="scientific">Nitrosococcus oceani C-27</name>
    <dbReference type="NCBI Taxonomy" id="314279"/>
    <lineage>
        <taxon>Bacteria</taxon>
        <taxon>Pseudomonadati</taxon>
        <taxon>Pseudomonadota</taxon>
        <taxon>Gammaproteobacteria</taxon>
        <taxon>Chromatiales</taxon>
        <taxon>Chromatiaceae</taxon>
        <taxon>Nitrosococcus</taxon>
    </lineage>
</organism>
<evidence type="ECO:0000259" key="3">
    <source>
        <dbReference type="PROSITE" id="PS50980"/>
    </source>
</evidence>
<feature type="domain" description="CoA carboxyltransferase N-terminal" evidence="3">
    <location>
        <begin position="22"/>
        <end position="278"/>
    </location>
</feature>
<evidence type="ECO:0000313" key="6">
    <source>
        <dbReference type="Proteomes" id="UP000028839"/>
    </source>
</evidence>
<comment type="pathway">
    <text evidence="2">Amino-acid degradation; L-leucine degradation.</text>
</comment>
<dbReference type="InterPro" id="IPR029045">
    <property type="entry name" value="ClpP/crotonase-like_dom_sf"/>
</dbReference>
<comment type="caution">
    <text evidence="5">The sequence shown here is derived from an EMBL/GenBank/DDBJ whole genome shotgun (WGS) entry which is preliminary data.</text>
</comment>
<dbReference type="OrthoDB" id="9803706at2"/>
<dbReference type="Gene3D" id="3.90.226.10">
    <property type="entry name" value="2-enoyl-CoA Hydratase, Chain A, domain 1"/>
    <property type="match status" value="2"/>
</dbReference>
<evidence type="ECO:0000259" key="4">
    <source>
        <dbReference type="PROSITE" id="PS50989"/>
    </source>
</evidence>
<dbReference type="PANTHER" id="PTHR22855:SF13">
    <property type="entry name" value="METHYLCROTONOYL-COA CARBOXYLASE BETA CHAIN, MITOCHONDRIAL"/>
    <property type="match status" value="1"/>
</dbReference>